<sequence>MIKQKGNSVPRGPSRECTTALNQKPPETGEEQERPEEYCWGGYHPVKLGDMLQERYQIIRKLGWGYFSTVWLSWDPVEKRYVALKIVKSEKIYTETAEDEIKILKAIRDADPGDPKRNKIIQLFDDFRITGVNGTHVCMVFEVLGYELLELIAKSNYRGIPLPNVKSIVRQVLEGLDYLHSKCHVIHTDIKPENILVCVDDEYFRNLVVDPSKLREELCPTTEDTDEHQTDVESIALQIGELQIGSTGGPSVQNKTEHGNGDMAKSANVEPCTTSSTDDLSKNIPHSSNEYAPLSQSTNNSSSKDPALTVCDIQVKIADLGNACWIDKHFTEDIQTREFRSLEVIIESGYNTSTDIWSVACMAFELATGEHLFDSVDSGRDSGSEDSDDDGCDDVHIASMIELLGPIPKKIALSGAKSKDIFNAKGKLRSFKDIKPWSLSDMLQEKYGWDQQDAEDFGDFLRPMLEYDAKERATAAICLDHPWLQDFER</sequence>
<gene>
    <name evidence="12" type="primary">110674637</name>
</gene>
<dbReference type="GO" id="GO:0004674">
    <property type="term" value="F:protein serine/threonine kinase activity"/>
    <property type="evidence" value="ECO:0007669"/>
    <property type="project" value="UniProtKB-KW"/>
</dbReference>
<dbReference type="AlphaFoldDB" id="A0A6I8U465"/>
<evidence type="ECO:0000256" key="9">
    <source>
        <dbReference type="RuleBase" id="RU000304"/>
    </source>
</evidence>
<dbReference type="CDD" id="cd14136">
    <property type="entry name" value="STKc_SRPK"/>
    <property type="match status" value="1"/>
</dbReference>
<dbReference type="Pfam" id="PF00069">
    <property type="entry name" value="Pkinase"/>
    <property type="match status" value="2"/>
</dbReference>
<dbReference type="GO" id="GO:0005737">
    <property type="term" value="C:cytoplasm"/>
    <property type="evidence" value="ECO:0007669"/>
    <property type="project" value="TreeGrafter"/>
</dbReference>
<dbReference type="PANTHER" id="PTHR47634">
    <property type="entry name" value="PROTEIN KINASE DOMAIN-CONTAINING PROTEIN-RELATED"/>
    <property type="match status" value="1"/>
</dbReference>
<dbReference type="GO" id="GO:0005634">
    <property type="term" value="C:nucleus"/>
    <property type="evidence" value="ECO:0007669"/>
    <property type="project" value="TreeGrafter"/>
</dbReference>
<proteinExistence type="inferred from homology"/>
<dbReference type="PROSITE" id="PS00108">
    <property type="entry name" value="PROTEIN_KINASE_ST"/>
    <property type="match status" value="1"/>
</dbReference>
<dbReference type="Gene3D" id="3.30.200.20">
    <property type="entry name" value="Phosphorylase Kinase, domain 1"/>
    <property type="match status" value="1"/>
</dbReference>
<feature type="region of interest" description="Disordered" evidence="10">
    <location>
        <begin position="244"/>
        <end position="305"/>
    </location>
</feature>
<evidence type="ECO:0000313" key="13">
    <source>
        <dbReference type="Proteomes" id="UP000008820"/>
    </source>
</evidence>
<dbReference type="SMART" id="SM00220">
    <property type="entry name" value="S_TKc"/>
    <property type="match status" value="1"/>
</dbReference>
<dbReference type="PROSITE" id="PS00107">
    <property type="entry name" value="PROTEIN_KINASE_ATP"/>
    <property type="match status" value="1"/>
</dbReference>
<keyword evidence="4 9" id="KW-0547">Nucleotide-binding</keyword>
<dbReference type="InterPro" id="IPR017441">
    <property type="entry name" value="Protein_kinase_ATP_BS"/>
</dbReference>
<keyword evidence="5" id="KW-0418">Kinase</keyword>
<comment type="catalytic activity">
    <reaction evidence="8">
        <text>L-seryl-[protein] + ATP = O-phospho-L-seryl-[protein] + ADP + H(+)</text>
        <dbReference type="Rhea" id="RHEA:17989"/>
        <dbReference type="Rhea" id="RHEA-COMP:9863"/>
        <dbReference type="Rhea" id="RHEA-COMP:11604"/>
        <dbReference type="ChEBI" id="CHEBI:15378"/>
        <dbReference type="ChEBI" id="CHEBI:29999"/>
        <dbReference type="ChEBI" id="CHEBI:30616"/>
        <dbReference type="ChEBI" id="CHEBI:83421"/>
        <dbReference type="ChEBI" id="CHEBI:456216"/>
        <dbReference type="EC" id="2.7.11.1"/>
    </reaction>
</comment>
<dbReference type="OrthoDB" id="2649at2759"/>
<feature type="compositionally biased region" description="Polar residues" evidence="10">
    <location>
        <begin position="271"/>
        <end position="304"/>
    </location>
</feature>
<keyword evidence="2 9" id="KW-0723">Serine/threonine-protein kinase</keyword>
<name>A0A6I8U465_AEDAE</name>
<dbReference type="GO" id="GO:0000245">
    <property type="term" value="P:spliceosomal complex assembly"/>
    <property type="evidence" value="ECO:0007669"/>
    <property type="project" value="TreeGrafter"/>
</dbReference>
<keyword evidence="6 9" id="KW-0067">ATP-binding</keyword>
<organism evidence="12 13">
    <name type="scientific">Aedes aegypti</name>
    <name type="common">Yellowfever mosquito</name>
    <name type="synonym">Culex aegypti</name>
    <dbReference type="NCBI Taxonomy" id="7159"/>
    <lineage>
        <taxon>Eukaryota</taxon>
        <taxon>Metazoa</taxon>
        <taxon>Ecdysozoa</taxon>
        <taxon>Arthropoda</taxon>
        <taxon>Hexapoda</taxon>
        <taxon>Insecta</taxon>
        <taxon>Pterygota</taxon>
        <taxon>Neoptera</taxon>
        <taxon>Endopterygota</taxon>
        <taxon>Diptera</taxon>
        <taxon>Nematocera</taxon>
        <taxon>Culicoidea</taxon>
        <taxon>Culicidae</taxon>
        <taxon>Culicinae</taxon>
        <taxon>Aedini</taxon>
        <taxon>Aedes</taxon>
        <taxon>Stegomyia</taxon>
    </lineage>
</organism>
<evidence type="ECO:0000256" key="4">
    <source>
        <dbReference type="ARBA" id="ARBA00022741"/>
    </source>
</evidence>
<reference evidence="12 13" key="1">
    <citation type="submission" date="2017-06" db="EMBL/GenBank/DDBJ databases">
        <title>Aedes aegypti genome working group (AGWG) sequencing and assembly.</title>
        <authorList>
            <consortium name="Aedes aegypti Genome Working Group (AGWG)"/>
            <person name="Matthews B.J."/>
        </authorList>
    </citation>
    <scope>NUCLEOTIDE SEQUENCE [LARGE SCALE GENOMIC DNA]</scope>
    <source>
        <strain evidence="12 13">LVP_AGWG</strain>
    </source>
</reference>
<keyword evidence="13" id="KW-1185">Reference proteome</keyword>
<evidence type="ECO:0000313" key="12">
    <source>
        <dbReference type="EnsemblMetazoa" id="AAEL023619-PA"/>
    </source>
</evidence>
<dbReference type="EC" id="2.7.11.1" evidence="1"/>
<evidence type="ECO:0000259" key="11">
    <source>
        <dbReference type="PROSITE" id="PS50011"/>
    </source>
</evidence>
<dbReference type="InterPro" id="IPR008271">
    <property type="entry name" value="Ser/Thr_kinase_AS"/>
</dbReference>
<evidence type="ECO:0000256" key="3">
    <source>
        <dbReference type="ARBA" id="ARBA00022679"/>
    </source>
</evidence>
<reference evidence="12" key="2">
    <citation type="submission" date="2020-05" db="UniProtKB">
        <authorList>
            <consortium name="EnsemblMetazoa"/>
        </authorList>
    </citation>
    <scope>IDENTIFICATION</scope>
    <source>
        <strain evidence="12">LVP_AGWG</strain>
    </source>
</reference>
<feature type="domain" description="Protein kinase" evidence="11">
    <location>
        <begin position="56"/>
        <end position="484"/>
    </location>
</feature>
<dbReference type="InterPro" id="IPR011009">
    <property type="entry name" value="Kinase-like_dom_sf"/>
</dbReference>
<evidence type="ECO:0000256" key="7">
    <source>
        <dbReference type="ARBA" id="ARBA00047899"/>
    </source>
</evidence>
<evidence type="ECO:0000256" key="10">
    <source>
        <dbReference type="SAM" id="MobiDB-lite"/>
    </source>
</evidence>
<dbReference type="InterPro" id="IPR000719">
    <property type="entry name" value="Prot_kinase_dom"/>
</dbReference>
<dbReference type="InterPro" id="IPR051334">
    <property type="entry name" value="SRPK"/>
</dbReference>
<evidence type="ECO:0000256" key="6">
    <source>
        <dbReference type="ARBA" id="ARBA00022840"/>
    </source>
</evidence>
<accession>A0A6I8U465</accession>
<keyword evidence="3" id="KW-0808">Transferase</keyword>
<dbReference type="SUPFAM" id="SSF56112">
    <property type="entry name" value="Protein kinase-like (PK-like)"/>
    <property type="match status" value="1"/>
</dbReference>
<dbReference type="PANTHER" id="PTHR47634:SF9">
    <property type="entry name" value="PROTEIN KINASE DOMAIN-CONTAINING PROTEIN-RELATED"/>
    <property type="match status" value="1"/>
</dbReference>
<comment type="similarity">
    <text evidence="9">Belongs to the protein kinase superfamily.</text>
</comment>
<evidence type="ECO:0000256" key="2">
    <source>
        <dbReference type="ARBA" id="ARBA00022527"/>
    </source>
</evidence>
<evidence type="ECO:0000256" key="5">
    <source>
        <dbReference type="ARBA" id="ARBA00022777"/>
    </source>
</evidence>
<dbReference type="FunFam" id="1.10.510.10:FF:000275">
    <property type="entry name" value="SRSF protein kinase 2 isoform X3"/>
    <property type="match status" value="1"/>
</dbReference>
<feature type="region of interest" description="Disordered" evidence="10">
    <location>
        <begin position="1"/>
        <end position="35"/>
    </location>
</feature>
<dbReference type="FunFam" id="3.30.200.20:FF:000163">
    <property type="entry name" value="SRSF protein kinase 2 isoform X1"/>
    <property type="match status" value="1"/>
</dbReference>
<evidence type="ECO:0000256" key="1">
    <source>
        <dbReference type="ARBA" id="ARBA00012513"/>
    </source>
</evidence>
<dbReference type="GO" id="GO:0005524">
    <property type="term" value="F:ATP binding"/>
    <property type="evidence" value="ECO:0007669"/>
    <property type="project" value="UniProtKB-UniRule"/>
</dbReference>
<protein>
    <recommendedName>
        <fullName evidence="1">non-specific serine/threonine protein kinase</fullName>
        <ecNumber evidence="1">2.7.11.1</ecNumber>
    </recommendedName>
</protein>
<dbReference type="PROSITE" id="PS50011">
    <property type="entry name" value="PROTEIN_KINASE_DOM"/>
    <property type="match status" value="1"/>
</dbReference>
<dbReference type="InParanoid" id="A0A6I8U465"/>
<dbReference type="EnsemblMetazoa" id="AAEL023619-RA">
    <property type="protein sequence ID" value="AAEL023619-PA"/>
    <property type="gene ID" value="AAEL023619"/>
</dbReference>
<dbReference type="GO" id="GO:0050684">
    <property type="term" value="P:regulation of mRNA processing"/>
    <property type="evidence" value="ECO:0007669"/>
    <property type="project" value="TreeGrafter"/>
</dbReference>
<evidence type="ECO:0000256" key="8">
    <source>
        <dbReference type="ARBA" id="ARBA00048679"/>
    </source>
</evidence>
<dbReference type="Proteomes" id="UP000008820">
    <property type="component" value="Chromosome 1"/>
</dbReference>
<dbReference type="Gene3D" id="1.10.510.10">
    <property type="entry name" value="Transferase(Phosphotransferase) domain 1"/>
    <property type="match status" value="1"/>
</dbReference>
<comment type="catalytic activity">
    <reaction evidence="7">
        <text>L-threonyl-[protein] + ATP = O-phospho-L-threonyl-[protein] + ADP + H(+)</text>
        <dbReference type="Rhea" id="RHEA:46608"/>
        <dbReference type="Rhea" id="RHEA-COMP:11060"/>
        <dbReference type="Rhea" id="RHEA-COMP:11605"/>
        <dbReference type="ChEBI" id="CHEBI:15378"/>
        <dbReference type="ChEBI" id="CHEBI:30013"/>
        <dbReference type="ChEBI" id="CHEBI:30616"/>
        <dbReference type="ChEBI" id="CHEBI:61977"/>
        <dbReference type="ChEBI" id="CHEBI:456216"/>
        <dbReference type="EC" id="2.7.11.1"/>
    </reaction>
</comment>